<name>A0A3M2SIY9_9HYPO</name>
<protein>
    <recommendedName>
        <fullName evidence="4">NmrA-like domain-containing protein</fullName>
    </recommendedName>
</protein>
<comment type="caution">
    <text evidence="5">The sequence shown here is derived from an EMBL/GenBank/DDBJ whole genome shotgun (WGS) entry which is preliminary data.</text>
</comment>
<dbReference type="Pfam" id="PF05368">
    <property type="entry name" value="NmrA"/>
    <property type="match status" value="1"/>
</dbReference>
<dbReference type="STRING" id="2010991.A0A3M2SIY9"/>
<evidence type="ECO:0000256" key="3">
    <source>
        <dbReference type="ARBA" id="ARBA00023002"/>
    </source>
</evidence>
<comment type="similarity">
    <text evidence="1">Belongs to the NmrA-type oxidoreductase family.</text>
</comment>
<dbReference type="InterPro" id="IPR051164">
    <property type="entry name" value="NmrA-like_oxidored"/>
</dbReference>
<dbReference type="PANTHER" id="PTHR42748">
    <property type="entry name" value="NITROGEN METABOLITE REPRESSION PROTEIN NMRA FAMILY MEMBER"/>
    <property type="match status" value="1"/>
</dbReference>
<accession>A0A3M2SIY9</accession>
<reference evidence="5 6" key="1">
    <citation type="submission" date="2017-06" db="EMBL/GenBank/DDBJ databases">
        <title>Comparative genomic analysis of Ambrosia Fusariam Clade fungi.</title>
        <authorList>
            <person name="Stajich J.E."/>
            <person name="Carrillo J."/>
            <person name="Kijimoto T."/>
            <person name="Eskalen A."/>
            <person name="O'Donnell K."/>
            <person name="Kasson M."/>
        </authorList>
    </citation>
    <scope>NUCLEOTIDE SEQUENCE [LARGE SCALE GENOMIC DNA]</scope>
    <source>
        <strain evidence="5">UCR3666</strain>
    </source>
</reference>
<evidence type="ECO:0000256" key="2">
    <source>
        <dbReference type="ARBA" id="ARBA00022857"/>
    </source>
</evidence>
<dbReference type="Gene3D" id="3.40.50.720">
    <property type="entry name" value="NAD(P)-binding Rossmann-like Domain"/>
    <property type="match status" value="1"/>
</dbReference>
<keyword evidence="3" id="KW-0560">Oxidoreductase</keyword>
<evidence type="ECO:0000259" key="4">
    <source>
        <dbReference type="Pfam" id="PF05368"/>
    </source>
</evidence>
<dbReference type="OrthoDB" id="3358371at2759"/>
<evidence type="ECO:0000313" key="5">
    <source>
        <dbReference type="EMBL" id="RMJ17510.1"/>
    </source>
</evidence>
<keyword evidence="6" id="KW-1185">Reference proteome</keyword>
<dbReference type="SUPFAM" id="SSF51735">
    <property type="entry name" value="NAD(P)-binding Rossmann-fold domains"/>
    <property type="match status" value="1"/>
</dbReference>
<evidence type="ECO:0000256" key="1">
    <source>
        <dbReference type="ARBA" id="ARBA00006328"/>
    </source>
</evidence>
<organism evidence="5 6">
    <name type="scientific">Fusarium kuroshium</name>
    <dbReference type="NCBI Taxonomy" id="2010991"/>
    <lineage>
        <taxon>Eukaryota</taxon>
        <taxon>Fungi</taxon>
        <taxon>Dikarya</taxon>
        <taxon>Ascomycota</taxon>
        <taxon>Pezizomycotina</taxon>
        <taxon>Sordariomycetes</taxon>
        <taxon>Hypocreomycetidae</taxon>
        <taxon>Hypocreales</taxon>
        <taxon>Nectriaceae</taxon>
        <taxon>Fusarium</taxon>
        <taxon>Fusarium solani species complex</taxon>
    </lineage>
</organism>
<dbReference type="AlphaFoldDB" id="A0A3M2SIY9"/>
<feature type="domain" description="NmrA-like" evidence="4">
    <location>
        <begin position="8"/>
        <end position="324"/>
    </location>
</feature>
<sequence length="333" mass="36900">MQSAQQARTIVVLGATGNQGRGVVRALLQKTSPAFNIRAVTRDIEGSSAKRLVSEFGSTDRLLLVKGDVYDAQSLHSAFKDAYGVFAVTQNRIAGGTVDTEEDMKHELEAGRNIVDAAEACKIQHFVMSSLPNLTKASGGRFTKVYHFDYKHQIEQWARQCLPAVTALLPGLFYSNMLWPQYCRKEEDGTVRFCAPVPGDTLADWVDPAYDIGVFAAEVFAAGPEKTASKTYPVVSPKLRFSDFSDLYTKTTSSPSSFKSTTIDQWGDTVAATVGEGYREDIKQMMQWIAEAPEEKICYGTMDPKEDTSWQDLGVRASTFEEWLARTNWKGPE</sequence>
<dbReference type="CDD" id="cd05251">
    <property type="entry name" value="NmrA_like_SDR_a"/>
    <property type="match status" value="1"/>
</dbReference>
<gene>
    <name evidence="5" type="ORF">CDV36_002820</name>
</gene>
<dbReference type="PANTHER" id="PTHR42748:SF30">
    <property type="entry name" value="NMRA-LIKE DOMAIN-CONTAINING PROTEIN"/>
    <property type="match status" value="1"/>
</dbReference>
<evidence type="ECO:0000313" key="6">
    <source>
        <dbReference type="Proteomes" id="UP000277212"/>
    </source>
</evidence>
<dbReference type="EMBL" id="NKUJ01000031">
    <property type="protein sequence ID" value="RMJ17510.1"/>
    <property type="molecule type" value="Genomic_DNA"/>
</dbReference>
<keyword evidence="2" id="KW-0521">NADP</keyword>
<dbReference type="InterPro" id="IPR036291">
    <property type="entry name" value="NAD(P)-bd_dom_sf"/>
</dbReference>
<dbReference type="Proteomes" id="UP000277212">
    <property type="component" value="Unassembled WGS sequence"/>
</dbReference>
<dbReference type="Gene3D" id="3.90.25.10">
    <property type="entry name" value="UDP-galactose 4-epimerase, domain 1"/>
    <property type="match status" value="1"/>
</dbReference>
<proteinExistence type="inferred from homology"/>
<dbReference type="GO" id="GO:0016491">
    <property type="term" value="F:oxidoreductase activity"/>
    <property type="evidence" value="ECO:0007669"/>
    <property type="project" value="UniProtKB-KW"/>
</dbReference>
<dbReference type="GO" id="GO:0005634">
    <property type="term" value="C:nucleus"/>
    <property type="evidence" value="ECO:0007669"/>
    <property type="project" value="TreeGrafter"/>
</dbReference>
<dbReference type="InterPro" id="IPR008030">
    <property type="entry name" value="NmrA-like"/>
</dbReference>